<proteinExistence type="predicted"/>
<feature type="region of interest" description="Disordered" evidence="1">
    <location>
        <begin position="33"/>
        <end position="87"/>
    </location>
</feature>
<name>A0A9P9AI34_9HYPO</name>
<dbReference type="Proteomes" id="UP000777438">
    <property type="component" value="Unassembled WGS sequence"/>
</dbReference>
<sequence length="145" mass="16593">MDQCIQRTKNDQMLAGTLTVGPVTADIRRAIGNQPEPLKRHKVAHGAFHAADGLEERDNEREVRQGHRSKSKKRPRNSIGDDKESRCPACNLFHPLARCYYAFPEKKPQGSPLVDFIANRVKQRIEKNEDNLADRIRKIKLERSP</sequence>
<keyword evidence="3" id="KW-1185">Reference proteome</keyword>
<organism evidence="2 3">
    <name type="scientific">Thelonectria olida</name>
    <dbReference type="NCBI Taxonomy" id="1576542"/>
    <lineage>
        <taxon>Eukaryota</taxon>
        <taxon>Fungi</taxon>
        <taxon>Dikarya</taxon>
        <taxon>Ascomycota</taxon>
        <taxon>Pezizomycotina</taxon>
        <taxon>Sordariomycetes</taxon>
        <taxon>Hypocreomycetidae</taxon>
        <taxon>Hypocreales</taxon>
        <taxon>Nectriaceae</taxon>
        <taxon>Thelonectria</taxon>
    </lineage>
</organism>
<dbReference type="OrthoDB" id="5095651at2759"/>
<evidence type="ECO:0000313" key="2">
    <source>
        <dbReference type="EMBL" id="KAH6873612.1"/>
    </source>
</evidence>
<evidence type="ECO:0000256" key="1">
    <source>
        <dbReference type="SAM" id="MobiDB-lite"/>
    </source>
</evidence>
<accession>A0A9P9AI34</accession>
<reference evidence="2 3" key="1">
    <citation type="journal article" date="2021" name="Nat. Commun.">
        <title>Genetic determinants of endophytism in the Arabidopsis root mycobiome.</title>
        <authorList>
            <person name="Mesny F."/>
            <person name="Miyauchi S."/>
            <person name="Thiergart T."/>
            <person name="Pickel B."/>
            <person name="Atanasova L."/>
            <person name="Karlsson M."/>
            <person name="Huettel B."/>
            <person name="Barry K.W."/>
            <person name="Haridas S."/>
            <person name="Chen C."/>
            <person name="Bauer D."/>
            <person name="Andreopoulos W."/>
            <person name="Pangilinan J."/>
            <person name="LaButti K."/>
            <person name="Riley R."/>
            <person name="Lipzen A."/>
            <person name="Clum A."/>
            <person name="Drula E."/>
            <person name="Henrissat B."/>
            <person name="Kohler A."/>
            <person name="Grigoriev I.V."/>
            <person name="Martin F.M."/>
            <person name="Hacquard S."/>
        </authorList>
    </citation>
    <scope>NUCLEOTIDE SEQUENCE [LARGE SCALE GENOMIC DNA]</scope>
    <source>
        <strain evidence="2 3">MPI-CAGE-CH-0241</strain>
    </source>
</reference>
<gene>
    <name evidence="2" type="ORF">B0T10DRAFT_499670</name>
</gene>
<dbReference type="AlphaFoldDB" id="A0A9P9AI34"/>
<evidence type="ECO:0000313" key="3">
    <source>
        <dbReference type="Proteomes" id="UP000777438"/>
    </source>
</evidence>
<dbReference type="EMBL" id="JAGPYM010000045">
    <property type="protein sequence ID" value="KAH6873612.1"/>
    <property type="molecule type" value="Genomic_DNA"/>
</dbReference>
<comment type="caution">
    <text evidence="2">The sequence shown here is derived from an EMBL/GenBank/DDBJ whole genome shotgun (WGS) entry which is preliminary data.</text>
</comment>
<feature type="compositionally biased region" description="Basic residues" evidence="1">
    <location>
        <begin position="66"/>
        <end position="76"/>
    </location>
</feature>
<protein>
    <submittedName>
        <fullName evidence="2">Uncharacterized protein</fullName>
    </submittedName>
</protein>
<feature type="compositionally biased region" description="Basic and acidic residues" evidence="1">
    <location>
        <begin position="52"/>
        <end position="65"/>
    </location>
</feature>